<proteinExistence type="predicted"/>
<dbReference type="Pfam" id="PF00480">
    <property type="entry name" value="ROK"/>
    <property type="match status" value="1"/>
</dbReference>
<keyword evidence="2" id="KW-1185">Reference proteome</keyword>
<dbReference type="InterPro" id="IPR043129">
    <property type="entry name" value="ATPase_NBD"/>
</dbReference>
<reference evidence="2" key="1">
    <citation type="submission" date="2016-10" db="EMBL/GenBank/DDBJ databases">
        <authorList>
            <person name="Varghese N."/>
            <person name="Submissions S."/>
        </authorList>
    </citation>
    <scope>NUCLEOTIDE SEQUENCE [LARGE SCALE GENOMIC DNA]</scope>
    <source>
        <strain evidence="2">CGMCC 1.10119</strain>
    </source>
</reference>
<dbReference type="EMBL" id="FNHL01000004">
    <property type="protein sequence ID" value="SDM94427.1"/>
    <property type="molecule type" value="Genomic_DNA"/>
</dbReference>
<sequence length="313" mass="32266">MASDPVAVVDVGSTTVRYGRVSEANLVDVDTEPTRPRDLPAQLVGVVRRLRERADGGGNLSRVAISTTGLVDHERGVVTEFDTADGDTLHDIPLAEVIEAELGLPTTVENDCTAAALGEAIFGDGRGYGTVVHVTVGTGIGAGVVVDGEPLRGERGYAAEVGLIPVVADGDLASTGVRGAWEAYCGGRGIPRFAERLLADADDGRESVLRAGDELTAPDVFTAAADGDAVARDCLDRVARYNAAGVGAVLNAFDPGIVTVGGSVARNNPEWFFGGLDRYLGDYALADPPEVRLTGLGADIELYGAAAAAGYTL</sequence>
<dbReference type="GO" id="GO:0008761">
    <property type="term" value="F:UDP-N-acetylglucosamine 2-epimerase activity"/>
    <property type="evidence" value="ECO:0007669"/>
    <property type="project" value="TreeGrafter"/>
</dbReference>
<dbReference type="AlphaFoldDB" id="A0A1G9XCL2"/>
<accession>A0A1G9XCL2</accession>
<dbReference type="InterPro" id="IPR000600">
    <property type="entry name" value="ROK"/>
</dbReference>
<dbReference type="GO" id="GO:0009384">
    <property type="term" value="F:N-acylmannosamine kinase activity"/>
    <property type="evidence" value="ECO:0007669"/>
    <property type="project" value="TreeGrafter"/>
</dbReference>
<dbReference type="OrthoDB" id="206224at2157"/>
<protein>
    <submittedName>
        <fullName evidence="1">Glucokinase</fullName>
    </submittedName>
</protein>
<organism evidence="1 2">
    <name type="scientific">Halogranum gelatinilyticum</name>
    <dbReference type="NCBI Taxonomy" id="660521"/>
    <lineage>
        <taxon>Archaea</taxon>
        <taxon>Methanobacteriati</taxon>
        <taxon>Methanobacteriota</taxon>
        <taxon>Stenosarchaea group</taxon>
        <taxon>Halobacteria</taxon>
        <taxon>Halobacteriales</taxon>
        <taxon>Haloferacaceae</taxon>
    </lineage>
</organism>
<keyword evidence="1" id="KW-0808">Transferase</keyword>
<gene>
    <name evidence="1" type="ORF">SAMN04487949_2932</name>
</gene>
<dbReference type="SUPFAM" id="SSF53067">
    <property type="entry name" value="Actin-like ATPase domain"/>
    <property type="match status" value="1"/>
</dbReference>
<name>A0A1G9XCL2_9EURY</name>
<dbReference type="STRING" id="660521.SAMN04487949_2932"/>
<dbReference type="PANTHER" id="PTHR18964">
    <property type="entry name" value="ROK (REPRESSOR, ORF, KINASE) FAMILY"/>
    <property type="match status" value="1"/>
</dbReference>
<evidence type="ECO:0000313" key="2">
    <source>
        <dbReference type="Proteomes" id="UP000199451"/>
    </source>
</evidence>
<dbReference type="PANTHER" id="PTHR18964:SF149">
    <property type="entry name" value="BIFUNCTIONAL UDP-N-ACETYLGLUCOSAMINE 2-EPIMERASE_N-ACETYLMANNOSAMINE KINASE"/>
    <property type="match status" value="1"/>
</dbReference>
<dbReference type="Proteomes" id="UP000199451">
    <property type="component" value="Unassembled WGS sequence"/>
</dbReference>
<evidence type="ECO:0000313" key="1">
    <source>
        <dbReference type="EMBL" id="SDM94427.1"/>
    </source>
</evidence>
<dbReference type="RefSeq" id="WP_089698632.1">
    <property type="nucleotide sequence ID" value="NZ_FNHL01000004.1"/>
</dbReference>
<dbReference type="Gene3D" id="3.30.420.40">
    <property type="match status" value="2"/>
</dbReference>
<keyword evidence="1" id="KW-0418">Kinase</keyword>